<dbReference type="Gene3D" id="1.25.40.10">
    <property type="entry name" value="Tetratricopeptide repeat domain"/>
    <property type="match status" value="1"/>
</dbReference>
<accession>A0AAV5SWS7</accession>
<evidence type="ECO:0000313" key="2">
    <source>
        <dbReference type="Proteomes" id="UP001432027"/>
    </source>
</evidence>
<dbReference type="InterPro" id="IPR019734">
    <property type="entry name" value="TPR_rpt"/>
</dbReference>
<proteinExistence type="predicted"/>
<dbReference type="Pfam" id="PF10300">
    <property type="entry name" value="Iml2-TPR_39"/>
    <property type="match status" value="1"/>
</dbReference>
<dbReference type="PANTHER" id="PTHR31859">
    <property type="entry name" value="TETRATRICOPEPTIDE REPEAT PROTEIN 39 FAMILY MEMBER"/>
    <property type="match status" value="1"/>
</dbReference>
<dbReference type="SUPFAM" id="SSF48452">
    <property type="entry name" value="TPR-like"/>
    <property type="match status" value="1"/>
</dbReference>
<organism evidence="1 2">
    <name type="scientific">Pristionchus entomophagus</name>
    <dbReference type="NCBI Taxonomy" id="358040"/>
    <lineage>
        <taxon>Eukaryota</taxon>
        <taxon>Metazoa</taxon>
        <taxon>Ecdysozoa</taxon>
        <taxon>Nematoda</taxon>
        <taxon>Chromadorea</taxon>
        <taxon>Rhabditida</taxon>
        <taxon>Rhabditina</taxon>
        <taxon>Diplogasteromorpha</taxon>
        <taxon>Diplogasteroidea</taxon>
        <taxon>Neodiplogasteridae</taxon>
        <taxon>Pristionchus</taxon>
    </lineage>
</organism>
<protein>
    <recommendedName>
        <fullName evidence="3">Tetratricopeptide repeat protein 39B</fullName>
    </recommendedName>
</protein>
<dbReference type="PANTHER" id="PTHR31859:SF9">
    <property type="entry name" value="TETRATRICOPEPTIDE REPEAT PROTEIN 39B"/>
    <property type="match status" value="1"/>
</dbReference>
<dbReference type="InterPro" id="IPR011990">
    <property type="entry name" value="TPR-like_helical_dom_sf"/>
</dbReference>
<evidence type="ECO:0000313" key="1">
    <source>
        <dbReference type="EMBL" id="GMS84540.1"/>
    </source>
</evidence>
<gene>
    <name evidence="1" type="ORF">PENTCL1PPCAC_6715</name>
</gene>
<evidence type="ECO:0008006" key="3">
    <source>
        <dbReference type="Google" id="ProtNLM"/>
    </source>
</evidence>
<dbReference type="Proteomes" id="UP001432027">
    <property type="component" value="Unassembled WGS sequence"/>
</dbReference>
<comment type="caution">
    <text evidence="1">The sequence shown here is derived from an EMBL/GenBank/DDBJ whole genome shotgun (WGS) entry which is preliminary data.</text>
</comment>
<keyword evidence="2" id="KW-1185">Reference proteome</keyword>
<name>A0AAV5SWS7_9BILA</name>
<reference evidence="1" key="1">
    <citation type="submission" date="2023-10" db="EMBL/GenBank/DDBJ databases">
        <title>Genome assembly of Pristionchus species.</title>
        <authorList>
            <person name="Yoshida K."/>
            <person name="Sommer R.J."/>
        </authorList>
    </citation>
    <scope>NUCLEOTIDE SEQUENCE</scope>
    <source>
        <strain evidence="1">RS0144</strain>
    </source>
</reference>
<dbReference type="InterPro" id="IPR019412">
    <property type="entry name" value="IML2/TPR_39"/>
</dbReference>
<dbReference type="SMART" id="SM00028">
    <property type="entry name" value="TPR"/>
    <property type="match status" value="3"/>
</dbReference>
<dbReference type="AlphaFoldDB" id="A0AAV5SWS7"/>
<sequence length="546" mass="63349">DDSLDLIDTMREAQTTFNLFLNNRFELAEERMTTLAHTSIYHAVGLNTIRLIKATMTCEKTALEEAVSTCKSALILIDGRRMKWTTLDTIYSFGYWTKPKAIAATDEELHAELCYAETLMFRSLLTFFQDESLTSFVRGALKIRTCHSIYKSCYKILDWPEVWEHRDKRIKEQFESGVRLGVGCFSLMISCLPPKVLKLLQVVGFTGDKEGGLSELHQCISPSYTLRAHLGALILLTWNLIACYFLGVGEPNLDECRKLIVPFTQRFPNGSLILFLRARLSLVSGKIQDSIRFYNASIQSQDSYRQFHHGCFWELIFAHSFLKEWHIAAAYAKRLAKESRWSRTIYLYYLSILLSTDMASDRLKIEETVQALLIKVDRYRSRIAGKSIPMEKFCSKRANRGLRMGSLPFANFEFLYFWNALEIIGDKQNLMEPLMEDLMKTWNEVKEEVDVNEACLYRFLRGVLSRYLNRLEEAEQCFNDVIQRENQLTELSYLIPNAHYELGVIKQIESLNDLAENHFNTALRYRSYSLENKLHFRVHGAMRKLG</sequence>
<dbReference type="EMBL" id="BTSX01000002">
    <property type="protein sequence ID" value="GMS84540.1"/>
    <property type="molecule type" value="Genomic_DNA"/>
</dbReference>
<feature type="non-terminal residue" evidence="1">
    <location>
        <position position="546"/>
    </location>
</feature>
<feature type="non-terminal residue" evidence="1">
    <location>
        <position position="1"/>
    </location>
</feature>